<dbReference type="GO" id="GO:0006260">
    <property type="term" value="P:DNA replication"/>
    <property type="evidence" value="ECO:0007669"/>
    <property type="project" value="UniProtKB-KW"/>
</dbReference>
<dbReference type="Pfam" id="PF24824">
    <property type="entry name" value="PH_SPT16"/>
    <property type="match status" value="1"/>
</dbReference>
<dbReference type="Gene3D" id="2.30.29.210">
    <property type="entry name" value="FACT complex subunit Spt16p/Cdc68p"/>
    <property type="match status" value="1"/>
</dbReference>
<evidence type="ECO:0000256" key="4">
    <source>
        <dbReference type="ARBA" id="ARBA00022763"/>
    </source>
</evidence>
<dbReference type="InterPro" id="IPR029148">
    <property type="entry name" value="FACT-SPT16_Nlobe"/>
</dbReference>
<protein>
    <recommendedName>
        <fullName evidence="10">FACT complex subunit</fullName>
    </recommendedName>
</protein>
<feature type="region of interest" description="Disordered" evidence="11">
    <location>
        <begin position="446"/>
        <end position="518"/>
    </location>
</feature>
<dbReference type="InterPro" id="IPR013953">
    <property type="entry name" value="FACT_SPT16_M"/>
</dbReference>
<dbReference type="Gene3D" id="2.30.29.150">
    <property type="match status" value="1"/>
</dbReference>
<name>A0A5N6KZ74_9ROSI</name>
<dbReference type="InterPro" id="IPR040258">
    <property type="entry name" value="Spt16"/>
</dbReference>
<keyword evidence="4 10" id="KW-0227">DNA damage</keyword>
<dbReference type="FunFam" id="3.90.230.10:FF:000005">
    <property type="entry name" value="FACT complex subunit spt16"/>
    <property type="match status" value="1"/>
</dbReference>
<feature type="region of interest" description="Disordered" evidence="11">
    <location>
        <begin position="757"/>
        <end position="788"/>
    </location>
</feature>
<evidence type="ECO:0000256" key="9">
    <source>
        <dbReference type="ARBA" id="ARBA00023242"/>
    </source>
</evidence>
<dbReference type="Pfam" id="PF21091">
    <property type="entry name" value="SPT16_C"/>
    <property type="match status" value="1"/>
</dbReference>
<accession>A0A5N6KZ74</accession>
<keyword evidence="3 10" id="KW-0235">DNA replication</keyword>
<dbReference type="FunFam" id="2.30.29.210:FF:000001">
    <property type="entry name" value="FACT complex subunit spt16"/>
    <property type="match status" value="1"/>
</dbReference>
<dbReference type="InterPro" id="IPR013719">
    <property type="entry name" value="RTT106/SPT16-like_middle_dom"/>
</dbReference>
<keyword evidence="8 10" id="KW-0234">DNA repair</keyword>
<comment type="subcellular location">
    <subcellularLocation>
        <location evidence="10">Nucleus</location>
    </subcellularLocation>
    <subcellularLocation>
        <location evidence="10">Chromosome</location>
    </subcellularLocation>
</comment>
<evidence type="ECO:0000256" key="6">
    <source>
        <dbReference type="ARBA" id="ARBA00023054"/>
    </source>
</evidence>
<dbReference type="AlphaFoldDB" id="A0A5N6KZ74"/>
<evidence type="ECO:0000259" key="13">
    <source>
        <dbReference type="SMART" id="SM01286"/>
    </source>
</evidence>
<dbReference type="GO" id="GO:0035101">
    <property type="term" value="C:FACT complex"/>
    <property type="evidence" value="ECO:0007669"/>
    <property type="project" value="UniProtKB-UniRule"/>
</dbReference>
<feature type="domain" description="FACT complex subunit SPT16 middle" evidence="13">
    <location>
        <begin position="542"/>
        <end position="695"/>
    </location>
</feature>
<dbReference type="SUPFAM" id="SSF55920">
    <property type="entry name" value="Creatinase/aminopeptidase"/>
    <property type="match status" value="1"/>
</dbReference>
<organism evidence="15 16">
    <name type="scientific">Carpinus fangiana</name>
    <dbReference type="NCBI Taxonomy" id="176857"/>
    <lineage>
        <taxon>Eukaryota</taxon>
        <taxon>Viridiplantae</taxon>
        <taxon>Streptophyta</taxon>
        <taxon>Embryophyta</taxon>
        <taxon>Tracheophyta</taxon>
        <taxon>Spermatophyta</taxon>
        <taxon>Magnoliopsida</taxon>
        <taxon>eudicotyledons</taxon>
        <taxon>Gunneridae</taxon>
        <taxon>Pentapetalae</taxon>
        <taxon>rosids</taxon>
        <taxon>fabids</taxon>
        <taxon>Fagales</taxon>
        <taxon>Betulaceae</taxon>
        <taxon>Carpinus</taxon>
    </lineage>
</organism>
<dbReference type="GO" id="GO:0031491">
    <property type="term" value="F:nucleosome binding"/>
    <property type="evidence" value="ECO:0007669"/>
    <property type="project" value="TreeGrafter"/>
</dbReference>
<evidence type="ECO:0000256" key="7">
    <source>
        <dbReference type="ARBA" id="ARBA00023163"/>
    </source>
</evidence>
<dbReference type="Pfam" id="PF08644">
    <property type="entry name" value="SPT16"/>
    <property type="match status" value="1"/>
</dbReference>
<dbReference type="InterPro" id="IPR048969">
    <property type="entry name" value="FACT_SPT16_C"/>
</dbReference>
<dbReference type="SMART" id="SM01286">
    <property type="entry name" value="SPT16"/>
    <property type="match status" value="1"/>
</dbReference>
<feature type="compositionally biased region" description="Acidic residues" evidence="11">
    <location>
        <begin position="939"/>
        <end position="1000"/>
    </location>
</feature>
<evidence type="ECO:0000256" key="11">
    <source>
        <dbReference type="SAM" id="MobiDB-lite"/>
    </source>
</evidence>
<reference evidence="15 16" key="1">
    <citation type="submission" date="2019-06" db="EMBL/GenBank/DDBJ databases">
        <title>A chromosomal-level reference genome of Carpinus fangiana (Coryloideae, Betulaceae).</title>
        <authorList>
            <person name="Yang X."/>
            <person name="Wang Z."/>
            <person name="Zhang L."/>
            <person name="Hao G."/>
            <person name="Liu J."/>
            <person name="Yang Y."/>
        </authorList>
    </citation>
    <scope>NUCLEOTIDE SEQUENCE [LARGE SCALE GENOMIC DNA]</scope>
    <source>
        <strain evidence="15">Cfa_2016G</strain>
        <tissue evidence="15">Leaf</tissue>
    </source>
</reference>
<keyword evidence="9 10" id="KW-0539">Nucleus</keyword>
<proteinExistence type="inferred from homology"/>
<sequence>MGDAVQIDKNLFHDRLSAFLTRWKNDKRSGDVLFGGVSSIVIIMGKSDEAGSFHKTGAMQLWLLGYEFPATLMLLTTEKCIFVTTKKKAAYLETLKGGKVDIEILVRGGRDALDENTKQMERCAEIIKNAGKKVGILQKVVAAGPFVDEWNKAYDGVKSGLEEVDIAAALSAAALASKDSRELKYIRDASKATSGLMKDFLVEEMSDILDEEKKISHKTLSDKIMNKIDDNKYFTGTLKMAADFDPAQLDWAYPPTIMSGGNYDVKLNTQPDEKNLHAGVIIASLGFKYNSYASLCSRTFLIDPNKSQESSYKALVAAHDVAIAAVKEGTTAKAVYEKALAALKAKKPELEKHFTKNIGWGIGLENKDATLILGPKNDRVLSDGMTFTICTGIENVDNPNPQDKRSNSYSMLLSDTVRVSPEAPIVFTKSAGYDLDSVVFTFKDEEEEKPEKKQKPRAAAVSSQNVTKSRTRGERVTNQDAEKEAARREHQKELHGKKQAQGLERYGKGTGSLNGTDEKKFKTFDSYKRDNQFPSRVKDMIICVDARASSIVVPVFGRPVPFHINTIKNASRTDEGEFTYLRINFLSPGQGVGRKDGDQPFEDPNTHFVRSLTFRSKDTDRMEDIMVQIMDLKKQSIRKEQEKKQMEDVVEQDKIIEARGGGQGQRRMDQVFLRPGLEGKRLPGSITIQQNGLQYLHPTGQKVDVLFSNVKHLFFQPCDHELIVILHVHLINPILIGKKKTKDVQFYKEATANAFDETGSRKRKHRNGDEDEFEQEQQERRERARHNKDMKAFAERITDAGRSENLSVDIPFRELGFNGVPQRSSVLVQPTTDCLVQLTEPPFTVVTLSEIEVVHLERVQFGLKNFDMVLVMRDFQRQPIHINTIPVEALDGVKDWLDSVDIPYSEGPLNLNWFTIMKTVTADPHTFFVDGGWSFLAADSDDEDGSDEESEESAFEVSDEEIANLSEESSEDDSDFDDDASADEGSADDDMSDEGEDWDEMEKKAAKSDREGGDAEDTGRKGKKK</sequence>
<dbReference type="GO" id="GO:0006368">
    <property type="term" value="P:transcription elongation by RNA polymerase II"/>
    <property type="evidence" value="ECO:0007669"/>
    <property type="project" value="TreeGrafter"/>
</dbReference>
<dbReference type="FunFam" id="2.30.29.30:FF:000017">
    <property type="entry name" value="FACT complex subunit SPT16"/>
    <property type="match status" value="1"/>
</dbReference>
<keyword evidence="7 10" id="KW-0804">Transcription</keyword>
<keyword evidence="6" id="KW-0175">Coiled coil</keyword>
<dbReference type="PANTHER" id="PTHR13980">
    <property type="entry name" value="CDC68 RELATED"/>
    <property type="match status" value="1"/>
</dbReference>
<dbReference type="InterPro" id="IPR029149">
    <property type="entry name" value="Creatin/AminoP/Spt16_N"/>
</dbReference>
<dbReference type="InterPro" id="IPR011993">
    <property type="entry name" value="PH-like_dom_sf"/>
</dbReference>
<keyword evidence="2 10" id="KW-0158">Chromosome</keyword>
<evidence type="ECO:0000256" key="1">
    <source>
        <dbReference type="ARBA" id="ARBA00010779"/>
    </source>
</evidence>
<dbReference type="Pfam" id="PF08512">
    <property type="entry name" value="Rttp106-like_middle"/>
    <property type="match status" value="1"/>
</dbReference>
<dbReference type="Pfam" id="PF00557">
    <property type="entry name" value="Peptidase_M24"/>
    <property type="match status" value="1"/>
</dbReference>
<comment type="function">
    <text evidence="10">Component of the FACT complex, a general chromatin factor that acts to reorganize nucleosomes. The FACT complex is involved in multiple processes that require DNA as a template such as mRNA elongation, DNA replication and DNA repair. During transcription elongation the FACT complex acts as a histone chaperone that both destabilizes and restores nucleosomal structure. It facilitates the passage of RNA polymerase II and transcription by promoting the dissociation of one histone H2A-H2B dimer from the nucleosome, then subsequently promotes the reestablishment of the nucleosome following the passage of RNA polymerase II.</text>
</comment>
<dbReference type="GO" id="GO:0006281">
    <property type="term" value="P:DNA repair"/>
    <property type="evidence" value="ECO:0007669"/>
    <property type="project" value="UniProtKB-UniRule"/>
</dbReference>
<evidence type="ECO:0000256" key="5">
    <source>
        <dbReference type="ARBA" id="ARBA00023015"/>
    </source>
</evidence>
<evidence type="ECO:0000259" key="12">
    <source>
        <dbReference type="SMART" id="SM01285"/>
    </source>
</evidence>
<evidence type="ECO:0000256" key="10">
    <source>
        <dbReference type="RuleBase" id="RU367052"/>
    </source>
</evidence>
<dbReference type="Gene3D" id="3.90.230.10">
    <property type="entry name" value="Creatinase/methionine aminopeptidase superfamily"/>
    <property type="match status" value="1"/>
</dbReference>
<evidence type="ECO:0000259" key="14">
    <source>
        <dbReference type="SMART" id="SM01287"/>
    </source>
</evidence>
<feature type="compositionally biased region" description="Basic and acidic residues" evidence="11">
    <location>
        <begin position="471"/>
        <end position="496"/>
    </location>
</feature>
<dbReference type="FunFam" id="3.40.350.10:FF:000006">
    <property type="entry name" value="FACT complex subunit SPT16"/>
    <property type="match status" value="1"/>
</dbReference>
<feature type="compositionally biased region" description="Basic and acidic residues" evidence="11">
    <location>
        <begin position="1001"/>
        <end position="1025"/>
    </location>
</feature>
<feature type="domain" description="FACT complex subunit SPT16 N-terminal lobe" evidence="12">
    <location>
        <begin position="7"/>
        <end position="170"/>
    </location>
</feature>
<comment type="caution">
    <text evidence="15">The sequence shown here is derived from an EMBL/GenBank/DDBJ whole genome shotgun (WGS) entry which is preliminary data.</text>
</comment>
<evidence type="ECO:0000313" key="16">
    <source>
        <dbReference type="Proteomes" id="UP000327013"/>
    </source>
</evidence>
<dbReference type="EMBL" id="VIBQ01000016">
    <property type="protein sequence ID" value="KAB8356399.1"/>
    <property type="molecule type" value="Genomic_DNA"/>
</dbReference>
<dbReference type="Pfam" id="PF14826">
    <property type="entry name" value="FACT-Spt16_Nlob"/>
    <property type="match status" value="1"/>
</dbReference>
<dbReference type="SMART" id="SM01287">
    <property type="entry name" value="Rtt106"/>
    <property type="match status" value="1"/>
</dbReference>
<keyword evidence="5 10" id="KW-0805">Transcription regulation</keyword>
<gene>
    <name evidence="15" type="ORF">FH972_023982</name>
</gene>
<evidence type="ECO:0000313" key="15">
    <source>
        <dbReference type="EMBL" id="KAB8356399.1"/>
    </source>
</evidence>
<dbReference type="SMART" id="SM01285">
    <property type="entry name" value="FACT-Spt16_Nlob"/>
    <property type="match status" value="1"/>
</dbReference>
<dbReference type="GO" id="GO:0010468">
    <property type="term" value="P:regulation of gene expression"/>
    <property type="evidence" value="ECO:0007669"/>
    <property type="project" value="UniProtKB-ARBA"/>
</dbReference>
<comment type="similarity">
    <text evidence="1 10">Belongs to the peptidase M24 family. SPT16 subfamily.</text>
</comment>
<dbReference type="InterPro" id="IPR056595">
    <property type="entry name" value="Fact-SPT16_PH"/>
</dbReference>
<dbReference type="InterPro" id="IPR000994">
    <property type="entry name" value="Pept_M24"/>
</dbReference>
<evidence type="ECO:0000256" key="8">
    <source>
        <dbReference type="ARBA" id="ARBA00023204"/>
    </source>
</evidence>
<dbReference type="Gene3D" id="3.40.350.10">
    <property type="entry name" value="Creatinase/prolidase N-terminal domain"/>
    <property type="match status" value="1"/>
</dbReference>
<dbReference type="OrthoDB" id="10251642at2759"/>
<dbReference type="Gene3D" id="2.30.29.30">
    <property type="entry name" value="Pleckstrin-homology domain (PH domain)/Phosphotyrosine-binding domain (PTB)"/>
    <property type="match status" value="1"/>
</dbReference>
<feature type="compositionally biased region" description="Basic and acidic residues" evidence="11">
    <location>
        <begin position="777"/>
        <end position="788"/>
    </location>
</feature>
<dbReference type="InterPro" id="IPR036005">
    <property type="entry name" value="Creatinase/aminopeptidase-like"/>
</dbReference>
<feature type="region of interest" description="Disordered" evidence="11">
    <location>
        <begin position="938"/>
        <end position="1025"/>
    </location>
</feature>
<feature type="domain" description="Histone chaperone RTT106/FACT complex subunit SPT16-like middle" evidence="14">
    <location>
        <begin position="817"/>
        <end position="907"/>
    </location>
</feature>
<dbReference type="Proteomes" id="UP000327013">
    <property type="component" value="Unassembled WGS sequence"/>
</dbReference>
<comment type="subunit">
    <text evidence="10">Component of the FACT complex.</text>
</comment>
<evidence type="ECO:0000256" key="3">
    <source>
        <dbReference type="ARBA" id="ARBA00022705"/>
    </source>
</evidence>
<evidence type="ECO:0000256" key="2">
    <source>
        <dbReference type="ARBA" id="ARBA00022454"/>
    </source>
</evidence>
<dbReference type="PANTHER" id="PTHR13980:SF15">
    <property type="entry name" value="FACT COMPLEX SUBUNIT SPT16"/>
    <property type="match status" value="1"/>
</dbReference>
<keyword evidence="16" id="KW-1185">Reference proteome</keyword>